<dbReference type="RefSeq" id="XP_075096543.1">
    <property type="nucleotide sequence ID" value="XM_075240442.1"/>
</dbReference>
<evidence type="ECO:0000313" key="1">
    <source>
        <dbReference type="Proteomes" id="UP000790787"/>
    </source>
</evidence>
<reference evidence="1" key="1">
    <citation type="journal article" date="2014" name="Nat. Commun.">
        <title>The tobacco genome sequence and its comparison with those of tomato and potato.</title>
        <authorList>
            <person name="Sierro N."/>
            <person name="Battey J.N."/>
            <person name="Ouadi S."/>
            <person name="Bakaher N."/>
            <person name="Bovet L."/>
            <person name="Willig A."/>
            <person name="Goepfert S."/>
            <person name="Peitsch M.C."/>
            <person name="Ivanov N.V."/>
        </authorList>
    </citation>
    <scope>NUCLEOTIDE SEQUENCE [LARGE SCALE GENOMIC DNA]</scope>
</reference>
<evidence type="ECO:0000313" key="2">
    <source>
        <dbReference type="RefSeq" id="XP_075096543.1"/>
    </source>
</evidence>
<dbReference type="Proteomes" id="UP000790787">
    <property type="component" value="Chromosome 20"/>
</dbReference>
<organism evidence="1 2">
    <name type="scientific">Nicotiana tabacum</name>
    <name type="common">Common tobacco</name>
    <dbReference type="NCBI Taxonomy" id="4097"/>
    <lineage>
        <taxon>Eukaryota</taxon>
        <taxon>Viridiplantae</taxon>
        <taxon>Streptophyta</taxon>
        <taxon>Embryophyta</taxon>
        <taxon>Tracheophyta</taxon>
        <taxon>Spermatophyta</taxon>
        <taxon>Magnoliopsida</taxon>
        <taxon>eudicotyledons</taxon>
        <taxon>Gunneridae</taxon>
        <taxon>Pentapetalae</taxon>
        <taxon>asterids</taxon>
        <taxon>lamiids</taxon>
        <taxon>Solanales</taxon>
        <taxon>Solanaceae</taxon>
        <taxon>Nicotianoideae</taxon>
        <taxon>Nicotianeae</taxon>
        <taxon>Nicotiana</taxon>
    </lineage>
</organism>
<gene>
    <name evidence="2" type="primary">LOC142174614</name>
</gene>
<name>A0AC58TH53_TOBAC</name>
<reference evidence="2" key="2">
    <citation type="submission" date="2025-08" db="UniProtKB">
        <authorList>
            <consortium name="RefSeq"/>
        </authorList>
    </citation>
    <scope>IDENTIFICATION</scope>
    <source>
        <tissue evidence="2">Leaf</tissue>
    </source>
</reference>
<proteinExistence type="predicted"/>
<accession>A0AC58TH53</accession>
<protein>
    <submittedName>
        <fullName evidence="2">Uncharacterized protein LOC142174614</fullName>
    </submittedName>
</protein>
<sequence length="417" mass="47441">MKAQALAYHLAENPVDEEYQTLSTYFLDEEVNTIEVVPEDAHAWKMFFDGAVNGKGVGIGAILISPTAQHYPATARLRYIPRCHNELADALATLASMLPYPGNAYIDPLEIQIRERHGYCNAIEARPNVQPWYHDIKRFLKTQEYPEHATGYQKRAIRRHASGFFMSGEVLYKKTPDLNLLRCVDAEEARRIMQEVHAGVCRPHMNGYVLAKKILRAGYYWITMEKDCFNFVWKCHQFQVHGDLIHAPPIELHPMSAPWPFVAWGIDVIGPIELKASNGHKFILVAIDYFTKWVEAITLKTFTKKVVVDFVHSNLICHFGIPVTIITDNVANLNSRLMEEILRKTIQSSRQWHEQLPFALLGYRTTVCTSVGATPYLLVYGTEAVIPAEMEIPSLRTIVEAEIEDSKNLIGTVDFDL</sequence>
<keyword evidence="1" id="KW-1185">Reference proteome</keyword>